<gene>
    <name evidence="1" type="ORF">NCTC9836_00235</name>
</gene>
<dbReference type="RefSeq" id="WP_115640098.1">
    <property type="nucleotide sequence ID" value="NZ_UFWZ01000001.1"/>
</dbReference>
<sequence length="91" mass="10696">MVKIVSTDFPIRVVEKTDFFYLFNTKTFETISLDKISIRIFEKIKYKGVCTNDELNQYAKINNVSEKDVWALIDFLQINQFLSVSKGLNYD</sequence>
<accession>A0A381J5L7</accession>
<evidence type="ECO:0000313" key="1">
    <source>
        <dbReference type="EMBL" id="SUY45329.1"/>
    </source>
</evidence>
<keyword evidence="2" id="KW-1185">Reference proteome</keyword>
<organism evidence="1 2">
    <name type="scientific">Clostridium putrefaciens</name>
    <dbReference type="NCBI Taxonomy" id="99675"/>
    <lineage>
        <taxon>Bacteria</taxon>
        <taxon>Bacillati</taxon>
        <taxon>Bacillota</taxon>
        <taxon>Clostridia</taxon>
        <taxon>Eubacteriales</taxon>
        <taxon>Clostridiaceae</taxon>
        <taxon>Clostridium</taxon>
    </lineage>
</organism>
<dbReference type="EMBL" id="UFWZ01000001">
    <property type="protein sequence ID" value="SUY45329.1"/>
    <property type="molecule type" value="Genomic_DNA"/>
</dbReference>
<evidence type="ECO:0000313" key="2">
    <source>
        <dbReference type="Proteomes" id="UP000254664"/>
    </source>
</evidence>
<evidence type="ECO:0008006" key="3">
    <source>
        <dbReference type="Google" id="ProtNLM"/>
    </source>
</evidence>
<protein>
    <recommendedName>
        <fullName evidence="3">Coenzyme PQQ synthesis protein D (PqqD)</fullName>
    </recommendedName>
</protein>
<reference evidence="1 2" key="1">
    <citation type="submission" date="2018-06" db="EMBL/GenBank/DDBJ databases">
        <authorList>
            <consortium name="Pathogen Informatics"/>
            <person name="Doyle S."/>
        </authorList>
    </citation>
    <scope>NUCLEOTIDE SEQUENCE [LARGE SCALE GENOMIC DNA]</scope>
    <source>
        <strain evidence="1 2">NCTC9836</strain>
    </source>
</reference>
<proteinExistence type="predicted"/>
<dbReference type="Proteomes" id="UP000254664">
    <property type="component" value="Unassembled WGS sequence"/>
</dbReference>
<name>A0A381J5L7_9CLOT</name>
<dbReference type="AlphaFoldDB" id="A0A381J5L7"/>